<evidence type="ECO:0000256" key="8">
    <source>
        <dbReference type="ARBA" id="ARBA00023204"/>
    </source>
</evidence>
<evidence type="ECO:0000259" key="12">
    <source>
        <dbReference type="SMART" id="SM00986"/>
    </source>
</evidence>
<dbReference type="Pfam" id="PF03167">
    <property type="entry name" value="UDG"/>
    <property type="match status" value="1"/>
</dbReference>
<keyword evidence="8 9" id="KW-0234">DNA repair</keyword>
<comment type="catalytic activity">
    <reaction evidence="1 9 11">
        <text>Hydrolyzes single-stranded DNA or mismatched double-stranded DNA and polynucleotides, releasing free uracil.</text>
        <dbReference type="EC" id="3.2.2.27"/>
    </reaction>
</comment>
<dbReference type="NCBIfam" id="NF003588">
    <property type="entry name" value="PRK05254.1-1"/>
    <property type="match status" value="1"/>
</dbReference>
<dbReference type="SMART" id="SM00986">
    <property type="entry name" value="UDG"/>
    <property type="match status" value="1"/>
</dbReference>
<evidence type="ECO:0000256" key="5">
    <source>
        <dbReference type="ARBA" id="ARBA00018429"/>
    </source>
</evidence>
<reference evidence="15 16" key="1">
    <citation type="submission" date="2019-09" db="EMBL/GenBank/DDBJ databases">
        <authorList>
            <person name="Feng G."/>
        </authorList>
    </citation>
    <scope>NUCLEOTIDE SEQUENCE [LARGE SCALE GENOMIC DNA]</scope>
    <source>
        <strain evidence="14 15">KACC 19283</strain>
        <strain evidence="13 16">KACC 19284</strain>
    </source>
</reference>
<sequence>MSDTIKLDESWRAPLAEQFAAPHMQGLKNFLQAEKAAGKRIFPKGNEYFRALDLTPLDQVKVVILGQDPYHGEGQAHGLCFSVQPGVRTPPSLVNIYKEMESDLGILRARHGFLEHWAKQGVLLLNSVLTVEMSRAASHQGKGWELFTDAIVRLVAQKEEPVVFLLWGAHAQRKASFVDQSRHLVIKSAHPSPLSAHNGFLGSRPFSKANAFLEANGRGAIDWALPELDVVQPDLSL</sequence>
<dbReference type="HAMAP" id="MF_00148">
    <property type="entry name" value="UDG"/>
    <property type="match status" value="1"/>
</dbReference>
<dbReference type="EC" id="3.2.2.27" evidence="4 9"/>
<dbReference type="InterPro" id="IPR036895">
    <property type="entry name" value="Uracil-DNA_glycosylase-like_sf"/>
</dbReference>
<dbReference type="SUPFAM" id="SSF52141">
    <property type="entry name" value="Uracil-DNA glycosylase-like"/>
    <property type="match status" value="1"/>
</dbReference>
<keyword evidence="6 9" id="KW-0227">DNA damage</keyword>
<evidence type="ECO:0000256" key="6">
    <source>
        <dbReference type="ARBA" id="ARBA00022763"/>
    </source>
</evidence>
<dbReference type="PROSITE" id="PS00130">
    <property type="entry name" value="U_DNA_GLYCOSYLASE"/>
    <property type="match status" value="1"/>
</dbReference>
<dbReference type="FunFam" id="3.40.470.10:FF:000001">
    <property type="entry name" value="Uracil-DNA glycosylase"/>
    <property type="match status" value="1"/>
</dbReference>
<dbReference type="Proteomes" id="UP000326364">
    <property type="component" value="Unassembled WGS sequence"/>
</dbReference>
<dbReference type="NCBIfam" id="NF003591">
    <property type="entry name" value="PRK05254.1-4"/>
    <property type="match status" value="1"/>
</dbReference>
<evidence type="ECO:0000256" key="10">
    <source>
        <dbReference type="PROSITE-ProRule" id="PRU10072"/>
    </source>
</evidence>
<dbReference type="GO" id="GO:0004844">
    <property type="term" value="F:uracil DNA N-glycosylase activity"/>
    <property type="evidence" value="ECO:0007669"/>
    <property type="project" value="UniProtKB-UniRule"/>
</dbReference>
<name>A0A5J5HT03_9SPHN</name>
<evidence type="ECO:0000313" key="14">
    <source>
        <dbReference type="EMBL" id="KAA9025656.1"/>
    </source>
</evidence>
<keyword evidence="9" id="KW-0963">Cytoplasm</keyword>
<dbReference type="EMBL" id="VYQA01000017">
    <property type="protein sequence ID" value="KAA9025656.1"/>
    <property type="molecule type" value="Genomic_DNA"/>
</dbReference>
<evidence type="ECO:0000256" key="9">
    <source>
        <dbReference type="HAMAP-Rule" id="MF_00148"/>
    </source>
</evidence>
<dbReference type="GO" id="GO:0005737">
    <property type="term" value="C:cytoplasm"/>
    <property type="evidence" value="ECO:0007669"/>
    <property type="project" value="UniProtKB-SubCell"/>
</dbReference>
<dbReference type="EMBL" id="VYQB01000017">
    <property type="protein sequence ID" value="KAA9013350.1"/>
    <property type="molecule type" value="Genomic_DNA"/>
</dbReference>
<evidence type="ECO:0000256" key="4">
    <source>
        <dbReference type="ARBA" id="ARBA00012030"/>
    </source>
</evidence>
<dbReference type="PANTHER" id="PTHR11264">
    <property type="entry name" value="URACIL-DNA GLYCOSYLASE"/>
    <property type="match status" value="1"/>
</dbReference>
<comment type="similarity">
    <text evidence="3 9 11">Belongs to the uracil-DNA glycosylase (UDG) superfamily. UNG family.</text>
</comment>
<evidence type="ECO:0000313" key="16">
    <source>
        <dbReference type="Proteomes" id="UP000326364"/>
    </source>
</evidence>
<dbReference type="NCBIfam" id="TIGR00628">
    <property type="entry name" value="ung"/>
    <property type="match status" value="1"/>
</dbReference>
<organism evidence="14 15">
    <name type="scientific">Sphingobium limneticum</name>
    <dbReference type="NCBI Taxonomy" id="1007511"/>
    <lineage>
        <taxon>Bacteria</taxon>
        <taxon>Pseudomonadati</taxon>
        <taxon>Pseudomonadota</taxon>
        <taxon>Alphaproteobacteria</taxon>
        <taxon>Sphingomonadales</taxon>
        <taxon>Sphingomonadaceae</taxon>
        <taxon>Sphingobium</taxon>
    </lineage>
</organism>
<protein>
    <recommendedName>
        <fullName evidence="5 9">Uracil-DNA glycosylase</fullName>
        <shortName evidence="9">UDG</shortName>
        <ecNumber evidence="4 9">3.2.2.27</ecNumber>
    </recommendedName>
</protein>
<evidence type="ECO:0000256" key="1">
    <source>
        <dbReference type="ARBA" id="ARBA00001400"/>
    </source>
</evidence>
<proteinExistence type="inferred from homology"/>
<evidence type="ECO:0000256" key="2">
    <source>
        <dbReference type="ARBA" id="ARBA00002631"/>
    </source>
</evidence>
<dbReference type="CDD" id="cd10027">
    <property type="entry name" value="UDG-F1-like"/>
    <property type="match status" value="1"/>
</dbReference>
<gene>
    <name evidence="9" type="primary">ung</name>
    <name evidence="14" type="ORF">F4U95_19175</name>
    <name evidence="13" type="ORF">F4U96_19050</name>
</gene>
<evidence type="ECO:0000256" key="7">
    <source>
        <dbReference type="ARBA" id="ARBA00022801"/>
    </source>
</evidence>
<evidence type="ECO:0000313" key="15">
    <source>
        <dbReference type="Proteomes" id="UP000325933"/>
    </source>
</evidence>
<dbReference type="PANTHER" id="PTHR11264:SF0">
    <property type="entry name" value="URACIL-DNA GLYCOSYLASE"/>
    <property type="match status" value="1"/>
</dbReference>
<comment type="subcellular location">
    <subcellularLocation>
        <location evidence="9">Cytoplasm</location>
    </subcellularLocation>
</comment>
<dbReference type="InterPro" id="IPR005122">
    <property type="entry name" value="Uracil-DNA_glycosylase-like"/>
</dbReference>
<comment type="caution">
    <text evidence="14">The sequence shown here is derived from an EMBL/GenBank/DDBJ whole genome shotgun (WGS) entry which is preliminary data.</text>
</comment>
<dbReference type="InterPro" id="IPR002043">
    <property type="entry name" value="UDG_fam1"/>
</dbReference>
<dbReference type="InterPro" id="IPR018085">
    <property type="entry name" value="Ura-DNA_Glyclase_AS"/>
</dbReference>
<dbReference type="SMART" id="SM00987">
    <property type="entry name" value="UreE_C"/>
    <property type="match status" value="1"/>
</dbReference>
<keyword evidence="7 9" id="KW-0378">Hydrolase</keyword>
<feature type="domain" description="Uracil-DNA glycosylase-like" evidence="12">
    <location>
        <begin position="53"/>
        <end position="213"/>
    </location>
</feature>
<dbReference type="RefSeq" id="WP_150426728.1">
    <property type="nucleotide sequence ID" value="NZ_VYQA01000017.1"/>
</dbReference>
<dbReference type="Proteomes" id="UP000325933">
    <property type="component" value="Unassembled WGS sequence"/>
</dbReference>
<dbReference type="NCBIfam" id="NF003592">
    <property type="entry name" value="PRK05254.1-5"/>
    <property type="match status" value="1"/>
</dbReference>
<dbReference type="Gene3D" id="3.40.470.10">
    <property type="entry name" value="Uracil-DNA glycosylase-like domain"/>
    <property type="match status" value="1"/>
</dbReference>
<accession>A0A5J5HT03</accession>
<evidence type="ECO:0000256" key="3">
    <source>
        <dbReference type="ARBA" id="ARBA00008184"/>
    </source>
</evidence>
<feature type="active site" description="Proton acceptor" evidence="9 10">
    <location>
        <position position="68"/>
    </location>
</feature>
<dbReference type="NCBIfam" id="NF003589">
    <property type="entry name" value="PRK05254.1-2"/>
    <property type="match status" value="1"/>
</dbReference>
<keyword evidence="16" id="KW-1185">Reference proteome</keyword>
<comment type="function">
    <text evidence="2 9 11">Excises uracil residues from the DNA which can arise as a result of misincorporation of dUMP residues by DNA polymerase or due to deamination of cytosine.</text>
</comment>
<dbReference type="AlphaFoldDB" id="A0A5J5HT03"/>
<evidence type="ECO:0000313" key="13">
    <source>
        <dbReference type="EMBL" id="KAA9013350.1"/>
    </source>
</evidence>
<evidence type="ECO:0000256" key="11">
    <source>
        <dbReference type="RuleBase" id="RU003780"/>
    </source>
</evidence>
<dbReference type="GO" id="GO:0097510">
    <property type="term" value="P:base-excision repair, AP site formation via deaminated base removal"/>
    <property type="evidence" value="ECO:0007669"/>
    <property type="project" value="TreeGrafter"/>
</dbReference>
<keyword evidence="14" id="KW-0326">Glycosidase</keyword>